<comment type="caution">
    <text evidence="2">The sequence shown here is derived from an EMBL/GenBank/DDBJ whole genome shotgun (WGS) entry which is preliminary data.</text>
</comment>
<organism evidence="2 3">
    <name type="scientific">Canavalia gladiata</name>
    <name type="common">Sword bean</name>
    <name type="synonym">Dolichos gladiatus</name>
    <dbReference type="NCBI Taxonomy" id="3824"/>
    <lineage>
        <taxon>Eukaryota</taxon>
        <taxon>Viridiplantae</taxon>
        <taxon>Streptophyta</taxon>
        <taxon>Embryophyta</taxon>
        <taxon>Tracheophyta</taxon>
        <taxon>Spermatophyta</taxon>
        <taxon>Magnoliopsida</taxon>
        <taxon>eudicotyledons</taxon>
        <taxon>Gunneridae</taxon>
        <taxon>Pentapetalae</taxon>
        <taxon>rosids</taxon>
        <taxon>fabids</taxon>
        <taxon>Fabales</taxon>
        <taxon>Fabaceae</taxon>
        <taxon>Papilionoideae</taxon>
        <taxon>50 kb inversion clade</taxon>
        <taxon>NPAAA clade</taxon>
        <taxon>indigoferoid/millettioid clade</taxon>
        <taxon>Phaseoleae</taxon>
        <taxon>Canavalia</taxon>
    </lineage>
</organism>
<dbReference type="Proteomes" id="UP001367508">
    <property type="component" value="Unassembled WGS sequence"/>
</dbReference>
<feature type="compositionally biased region" description="Basic and acidic residues" evidence="1">
    <location>
        <begin position="54"/>
        <end position="68"/>
    </location>
</feature>
<sequence length="142" mass="15230">MHVEDFGEGSGVVVVESKGKGKRVGTRTGAKQSRGEEKGRGGEADASNTTAEEEGYHRCFLEQREGKRGALPTTRVQGGGDREKSPLPSVVALTKNEESHFPRSKVNADDGCKMILMIGLVLKQEALLKAVLEVAGLQVKHC</sequence>
<protein>
    <submittedName>
        <fullName evidence="2">Uncharacterized protein</fullName>
    </submittedName>
</protein>
<reference evidence="2 3" key="1">
    <citation type="submission" date="2024-01" db="EMBL/GenBank/DDBJ databases">
        <title>The genomes of 5 underutilized Papilionoideae crops provide insights into root nodulation and disease resistanc.</title>
        <authorList>
            <person name="Jiang F."/>
        </authorList>
    </citation>
    <scope>NUCLEOTIDE SEQUENCE [LARGE SCALE GENOMIC DNA]</scope>
    <source>
        <strain evidence="2">LVBAO_FW01</strain>
        <tissue evidence="2">Leaves</tissue>
    </source>
</reference>
<accession>A0AAN9KGL0</accession>
<evidence type="ECO:0000313" key="2">
    <source>
        <dbReference type="EMBL" id="KAK7315883.1"/>
    </source>
</evidence>
<dbReference type="AlphaFoldDB" id="A0AAN9KGL0"/>
<feature type="region of interest" description="Disordered" evidence="1">
    <location>
        <begin position="1"/>
        <end position="87"/>
    </location>
</feature>
<dbReference type="EMBL" id="JAYMYQ010000008">
    <property type="protein sequence ID" value="KAK7315883.1"/>
    <property type="molecule type" value="Genomic_DNA"/>
</dbReference>
<proteinExistence type="predicted"/>
<gene>
    <name evidence="2" type="ORF">VNO77_34465</name>
</gene>
<name>A0AAN9KGL0_CANGL</name>
<feature type="compositionally biased region" description="Basic and acidic residues" evidence="1">
    <location>
        <begin position="33"/>
        <end position="43"/>
    </location>
</feature>
<evidence type="ECO:0000313" key="3">
    <source>
        <dbReference type="Proteomes" id="UP001367508"/>
    </source>
</evidence>
<evidence type="ECO:0000256" key="1">
    <source>
        <dbReference type="SAM" id="MobiDB-lite"/>
    </source>
</evidence>
<keyword evidence="3" id="KW-1185">Reference proteome</keyword>